<feature type="transmembrane region" description="Helical" evidence="2">
    <location>
        <begin position="124"/>
        <end position="142"/>
    </location>
</feature>
<proteinExistence type="inferred from homology"/>
<feature type="transmembrane region" description="Helical" evidence="2">
    <location>
        <begin position="240"/>
        <end position="257"/>
    </location>
</feature>
<keyword evidence="5" id="KW-1185">Reference proteome</keyword>
<feature type="transmembrane region" description="Helical" evidence="2">
    <location>
        <begin position="7"/>
        <end position="27"/>
    </location>
</feature>
<dbReference type="Pfam" id="PF00892">
    <property type="entry name" value="EamA"/>
    <property type="match status" value="2"/>
</dbReference>
<dbReference type="InterPro" id="IPR037185">
    <property type="entry name" value="EmrE-like"/>
</dbReference>
<evidence type="ECO:0000313" key="5">
    <source>
        <dbReference type="Proteomes" id="UP000183940"/>
    </source>
</evidence>
<sequence>MRTQSRWVGWCWASICILLWGSAFPGVRYVVQTIHPLNFVAFRFLIASLGLAVFAMVSGKIRRPHSSDLPRLLLQGCLGVSFYHLLLSWGQTVVPAGTASILNASSPCIAAILAATILKESLPLQGWLGMALGLGGMVLIVLGKGQDLTFALSSGLILMAAFSQSFYFILQRPFFERYSPLELASYTVWLGTLPILFFVRFPDTLNVGLVVGYLGIFPGAIAYIAWTYTLAHLSTAQASSFLYLVPIIATAIGWLVLGEPLTLTVAIAGAMILMGVFWVNQSQNKVN</sequence>
<feature type="transmembrane region" description="Helical" evidence="2">
    <location>
        <begin position="181"/>
        <end position="201"/>
    </location>
</feature>
<gene>
    <name evidence="4" type="ORF">BI308_07265</name>
</gene>
<dbReference type="PANTHER" id="PTHR12715:SF4">
    <property type="entry name" value="EAMA DOMAIN-CONTAINING PROTEIN"/>
    <property type="match status" value="1"/>
</dbReference>
<evidence type="ECO:0000313" key="4">
    <source>
        <dbReference type="EMBL" id="OJJ26195.1"/>
    </source>
</evidence>
<dbReference type="SUPFAM" id="SSF103481">
    <property type="entry name" value="Multidrug resistance efflux transporter EmrE"/>
    <property type="match status" value="2"/>
</dbReference>
<dbReference type="InterPro" id="IPR000620">
    <property type="entry name" value="EamA_dom"/>
</dbReference>
<dbReference type="Proteomes" id="UP000183940">
    <property type="component" value="Unassembled WGS sequence"/>
</dbReference>
<dbReference type="STRING" id="1925591.BI308_07265"/>
<dbReference type="EMBL" id="MLAW01000009">
    <property type="protein sequence ID" value="OJJ26195.1"/>
    <property type="molecule type" value="Genomic_DNA"/>
</dbReference>
<name>A0A1L9QU23_9CYAN</name>
<feature type="domain" description="EamA" evidence="3">
    <location>
        <begin position="156"/>
        <end position="280"/>
    </location>
</feature>
<evidence type="ECO:0000259" key="3">
    <source>
        <dbReference type="Pfam" id="PF00892"/>
    </source>
</evidence>
<dbReference type="GO" id="GO:0016020">
    <property type="term" value="C:membrane"/>
    <property type="evidence" value="ECO:0007669"/>
    <property type="project" value="InterPro"/>
</dbReference>
<dbReference type="PANTHER" id="PTHR12715">
    <property type="entry name" value="TRANSPORTER, DRUG/METABOLITE EXPORTER FAMILY"/>
    <property type="match status" value="1"/>
</dbReference>
<evidence type="ECO:0000256" key="1">
    <source>
        <dbReference type="ARBA" id="ARBA00007362"/>
    </source>
</evidence>
<organism evidence="4 5">
    <name type="scientific">Roseofilum reptotaenium AO1-A</name>
    <dbReference type="NCBI Taxonomy" id="1925591"/>
    <lineage>
        <taxon>Bacteria</taxon>
        <taxon>Bacillati</taxon>
        <taxon>Cyanobacteriota</taxon>
        <taxon>Cyanophyceae</taxon>
        <taxon>Desertifilales</taxon>
        <taxon>Desertifilaceae</taxon>
        <taxon>Roseofilum</taxon>
    </lineage>
</organism>
<dbReference type="Gene3D" id="1.10.3730.20">
    <property type="match status" value="1"/>
</dbReference>
<feature type="transmembrane region" description="Helical" evidence="2">
    <location>
        <begin position="263"/>
        <end position="280"/>
    </location>
</feature>
<dbReference type="AlphaFoldDB" id="A0A1L9QU23"/>
<dbReference type="InterPro" id="IPR052756">
    <property type="entry name" value="Alkyne_AA_exporter"/>
</dbReference>
<protein>
    <recommendedName>
        <fullName evidence="3">EamA domain-containing protein</fullName>
    </recommendedName>
</protein>
<keyword evidence="2" id="KW-0472">Membrane</keyword>
<reference evidence="4" key="1">
    <citation type="submission" date="2016-10" db="EMBL/GenBank/DDBJ databases">
        <title>CRISPR-Cas defence system in Roseofilum reptotaenium: evidence of a bacteriophage-cyanobacterium arms race in the coral black band disease.</title>
        <authorList>
            <person name="Buerger P."/>
            <person name="Wood-Charlson E.M."/>
            <person name="Weynberg K.D."/>
            <person name="Willis B."/>
            <person name="Van Oppen M.J."/>
        </authorList>
    </citation>
    <scope>NUCLEOTIDE SEQUENCE [LARGE SCALE GENOMIC DNA]</scope>
    <source>
        <strain evidence="4">AO1-A</strain>
    </source>
</reference>
<feature type="transmembrane region" description="Helical" evidence="2">
    <location>
        <begin position="148"/>
        <end position="169"/>
    </location>
</feature>
<comment type="caution">
    <text evidence="4">The sequence shown here is derived from an EMBL/GenBank/DDBJ whole genome shotgun (WGS) entry which is preliminary data.</text>
</comment>
<feature type="transmembrane region" description="Helical" evidence="2">
    <location>
        <begin position="207"/>
        <end position="228"/>
    </location>
</feature>
<keyword evidence="2" id="KW-0812">Transmembrane</keyword>
<comment type="similarity">
    <text evidence="1">Belongs to the EamA transporter family.</text>
</comment>
<feature type="transmembrane region" description="Helical" evidence="2">
    <location>
        <begin position="39"/>
        <end position="57"/>
    </location>
</feature>
<accession>A0A1L9QU23</accession>
<keyword evidence="2" id="KW-1133">Transmembrane helix</keyword>
<evidence type="ECO:0000256" key="2">
    <source>
        <dbReference type="SAM" id="Phobius"/>
    </source>
</evidence>
<feature type="domain" description="EamA" evidence="3">
    <location>
        <begin position="9"/>
        <end position="141"/>
    </location>
</feature>